<evidence type="ECO:0000256" key="1">
    <source>
        <dbReference type="ARBA" id="ARBA00006484"/>
    </source>
</evidence>
<name>A0ABV6XY51_9ACTN</name>
<feature type="region of interest" description="Disordered" evidence="3">
    <location>
        <begin position="1"/>
        <end position="20"/>
    </location>
</feature>
<dbReference type="Gene3D" id="3.40.50.720">
    <property type="entry name" value="NAD(P)-binding Rossmann-like Domain"/>
    <property type="match status" value="1"/>
</dbReference>
<accession>A0ABV6XY51</accession>
<dbReference type="SUPFAM" id="SSF51735">
    <property type="entry name" value="NAD(P)-binding Rossmann-fold domains"/>
    <property type="match status" value="1"/>
</dbReference>
<dbReference type="InterPro" id="IPR051122">
    <property type="entry name" value="SDR_DHRS6-like"/>
</dbReference>
<evidence type="ECO:0000313" key="5">
    <source>
        <dbReference type="Proteomes" id="UP001592581"/>
    </source>
</evidence>
<sequence length="265" mass="27367">MSAGTAATAGSASSSGSAPLPMQGRVVAVAGATGPAGRAAVRALAAAGATVACAGTDPRRLDALLDATRRAVPGATVVGQVLDLLDPQAAGDWSDHIEAEHGSVDGLIHLVGGWRGSKKFTDIDLSDWDFLHDQLVRTLQHTTLGFHDALLRSPQARFAVVSAAGAAKPTAGNAAYAAAKAAAETWTLSLADSFRTLVAAEEQPERAAAAILVIKALVTDEMRVAKPNAKFAGFTHVDDLATTITDLWNRPAADLNGQHLWLTPR</sequence>
<dbReference type="EMBL" id="JBEUKS010000016">
    <property type="protein sequence ID" value="MFC1443190.1"/>
    <property type="molecule type" value="Genomic_DNA"/>
</dbReference>
<organism evidence="4 5">
    <name type="scientific">Streptacidiphilus jeojiensis</name>
    <dbReference type="NCBI Taxonomy" id="3229225"/>
    <lineage>
        <taxon>Bacteria</taxon>
        <taxon>Bacillati</taxon>
        <taxon>Actinomycetota</taxon>
        <taxon>Actinomycetes</taxon>
        <taxon>Kitasatosporales</taxon>
        <taxon>Streptomycetaceae</taxon>
        <taxon>Streptacidiphilus</taxon>
    </lineage>
</organism>
<dbReference type="PANTHER" id="PTHR43477:SF1">
    <property type="entry name" value="DIHYDROANTICAPSIN 7-DEHYDROGENASE"/>
    <property type="match status" value="1"/>
</dbReference>
<protein>
    <submittedName>
        <fullName evidence="4">SDR family NAD(P)-dependent oxidoreductase</fullName>
    </submittedName>
</protein>
<gene>
    <name evidence="4" type="ORF">ABUW04_33630</name>
</gene>
<dbReference type="InterPro" id="IPR002347">
    <property type="entry name" value="SDR_fam"/>
</dbReference>
<dbReference type="InterPro" id="IPR036291">
    <property type="entry name" value="NAD(P)-bd_dom_sf"/>
</dbReference>
<evidence type="ECO:0000256" key="2">
    <source>
        <dbReference type="ARBA" id="ARBA00023002"/>
    </source>
</evidence>
<evidence type="ECO:0000256" key="3">
    <source>
        <dbReference type="SAM" id="MobiDB-lite"/>
    </source>
</evidence>
<dbReference type="Pfam" id="PF00106">
    <property type="entry name" value="adh_short"/>
    <property type="match status" value="1"/>
</dbReference>
<comment type="similarity">
    <text evidence="1">Belongs to the short-chain dehydrogenases/reductases (SDR) family.</text>
</comment>
<keyword evidence="2" id="KW-0560">Oxidoreductase</keyword>
<dbReference type="RefSeq" id="WP_380568246.1">
    <property type="nucleotide sequence ID" value="NZ_JBEUKS010000016.1"/>
</dbReference>
<proteinExistence type="inferred from homology"/>
<dbReference type="Proteomes" id="UP001592581">
    <property type="component" value="Unassembled WGS sequence"/>
</dbReference>
<comment type="caution">
    <text evidence="4">The sequence shown here is derived from an EMBL/GenBank/DDBJ whole genome shotgun (WGS) entry which is preliminary data.</text>
</comment>
<dbReference type="PANTHER" id="PTHR43477">
    <property type="entry name" value="DIHYDROANTICAPSIN 7-DEHYDROGENASE"/>
    <property type="match status" value="1"/>
</dbReference>
<dbReference type="InterPro" id="IPR020904">
    <property type="entry name" value="Sc_DH/Rdtase_CS"/>
</dbReference>
<dbReference type="PROSITE" id="PS00061">
    <property type="entry name" value="ADH_SHORT"/>
    <property type="match status" value="1"/>
</dbReference>
<keyword evidence="5" id="KW-1185">Reference proteome</keyword>
<reference evidence="4 5" key="1">
    <citation type="submission" date="2024-06" db="EMBL/GenBank/DDBJ databases">
        <authorList>
            <person name="Lee S.D."/>
        </authorList>
    </citation>
    <scope>NUCLEOTIDE SEQUENCE [LARGE SCALE GENOMIC DNA]</scope>
    <source>
        <strain evidence="4 5">N1-10</strain>
    </source>
</reference>
<evidence type="ECO:0000313" key="4">
    <source>
        <dbReference type="EMBL" id="MFC1443190.1"/>
    </source>
</evidence>